<name>A0ABY4JC80_9BACT</name>
<feature type="domain" description="CBM20" evidence="2">
    <location>
        <begin position="16"/>
        <end position="121"/>
    </location>
</feature>
<feature type="chain" id="PRO_5047547814" evidence="1">
    <location>
        <begin position="21"/>
        <end position="473"/>
    </location>
</feature>
<dbReference type="GO" id="GO:0016787">
    <property type="term" value="F:hydrolase activity"/>
    <property type="evidence" value="ECO:0007669"/>
    <property type="project" value="UniProtKB-KW"/>
</dbReference>
<dbReference type="Pfam" id="PF00756">
    <property type="entry name" value="Esterase"/>
    <property type="match status" value="1"/>
</dbReference>
<accession>A0ABY4JC80</accession>
<dbReference type="SMART" id="SM01065">
    <property type="entry name" value="CBM_2"/>
    <property type="match status" value="1"/>
</dbReference>
<feature type="signal peptide" evidence="1">
    <location>
        <begin position="1"/>
        <end position="20"/>
    </location>
</feature>
<dbReference type="Gene3D" id="3.40.50.1820">
    <property type="entry name" value="alpha/beta hydrolase"/>
    <property type="match status" value="1"/>
</dbReference>
<dbReference type="PANTHER" id="PTHR48098">
    <property type="entry name" value="ENTEROCHELIN ESTERASE-RELATED"/>
    <property type="match status" value="1"/>
</dbReference>
<evidence type="ECO:0000313" key="3">
    <source>
        <dbReference type="EMBL" id="UPL50424.1"/>
    </source>
</evidence>
<sequence length="473" mass="52242">MRLSLVILLLSVLFRHAGLAQTTLRIAQVPAATPAGAALYLAGSCNSWQPASAAYRFTSNPDGSYQLVLPASVKGAFAYKITRGSWETVETDARNQDIENRVCTPGDKDGELQLTVHNWKDLSAAGASRCQSTALQPNVQVISTSFPMPQLGRTRRVWMYLPSDYASAPTKRYPVLYMHDGQNVFDACTSFSGEWGIDETLSQLQQQGLDATGCLVVAVDNGGSERLNELSPWKNPEYGGGQGNEYVDFLARTLKPYIDANYRTLSGREFTGIAGSSMGGLISTYAALKYPQVYSKVGVFSPAFWFAKDSLFAYLRPRRPQPNTQFYFVSGTTESETMVPLMKAVHDTLARAGAGVQYTTPADGKHTEWFWKREFPAAYRWLYQPDATMQQRRNRGPLPYGAYLNAEQNQLIVHLPSGRGKGQVAILNQQKQTVLRKHVKGGSAVDVSRLPAGSYEVLVRVKDQVGRQLLVKQ</sequence>
<keyword evidence="1" id="KW-0732">Signal</keyword>
<organism evidence="3 4">
    <name type="scientific">Hymenobacter sublimis</name>
    <dbReference type="NCBI Taxonomy" id="2933777"/>
    <lineage>
        <taxon>Bacteria</taxon>
        <taxon>Pseudomonadati</taxon>
        <taxon>Bacteroidota</taxon>
        <taxon>Cytophagia</taxon>
        <taxon>Cytophagales</taxon>
        <taxon>Hymenobacteraceae</taxon>
        <taxon>Hymenobacter</taxon>
    </lineage>
</organism>
<dbReference type="InterPro" id="IPR029058">
    <property type="entry name" value="AB_hydrolase_fold"/>
</dbReference>
<dbReference type="SUPFAM" id="SSF49452">
    <property type="entry name" value="Starch-binding domain-like"/>
    <property type="match status" value="1"/>
</dbReference>
<dbReference type="PROSITE" id="PS51166">
    <property type="entry name" value="CBM20"/>
    <property type="match status" value="1"/>
</dbReference>
<evidence type="ECO:0000256" key="1">
    <source>
        <dbReference type="SAM" id="SignalP"/>
    </source>
</evidence>
<dbReference type="InterPro" id="IPR000801">
    <property type="entry name" value="Esterase-like"/>
</dbReference>
<dbReference type="InterPro" id="IPR013784">
    <property type="entry name" value="Carb-bd-like_fold"/>
</dbReference>
<dbReference type="RefSeq" id="WP_247976452.1">
    <property type="nucleotide sequence ID" value="NZ_CP095848.1"/>
</dbReference>
<dbReference type="InterPro" id="IPR050583">
    <property type="entry name" value="Mycobacterial_A85_antigen"/>
</dbReference>
<keyword evidence="3" id="KW-0378">Hydrolase</keyword>
<dbReference type="PANTHER" id="PTHR48098:SF6">
    <property type="entry name" value="FERRI-BACILLIBACTIN ESTERASE BESA"/>
    <property type="match status" value="1"/>
</dbReference>
<protein>
    <submittedName>
        <fullName evidence="3">Alpha/beta hydrolase-fold protein</fullName>
    </submittedName>
</protein>
<dbReference type="EMBL" id="CP095848">
    <property type="protein sequence ID" value="UPL50424.1"/>
    <property type="molecule type" value="Genomic_DNA"/>
</dbReference>
<proteinExistence type="predicted"/>
<dbReference type="InterPro" id="IPR002044">
    <property type="entry name" value="CBM20"/>
</dbReference>
<dbReference type="SUPFAM" id="SSF53474">
    <property type="entry name" value="alpha/beta-Hydrolases"/>
    <property type="match status" value="1"/>
</dbReference>
<evidence type="ECO:0000313" key="4">
    <source>
        <dbReference type="Proteomes" id="UP000829647"/>
    </source>
</evidence>
<evidence type="ECO:0000259" key="2">
    <source>
        <dbReference type="PROSITE" id="PS51166"/>
    </source>
</evidence>
<gene>
    <name evidence="3" type="ORF">MWH26_05825</name>
</gene>
<keyword evidence="4" id="KW-1185">Reference proteome</keyword>
<dbReference type="Proteomes" id="UP000829647">
    <property type="component" value="Chromosome"/>
</dbReference>
<reference evidence="3 4" key="1">
    <citation type="submission" date="2022-04" db="EMBL/GenBank/DDBJ databases">
        <title>Hymenobacter sp. isolated from the air.</title>
        <authorList>
            <person name="Won M."/>
            <person name="Lee C.-M."/>
            <person name="Woen H.-Y."/>
            <person name="Kwon S.-W."/>
        </authorList>
    </citation>
    <scope>NUCLEOTIDE SEQUENCE [LARGE SCALE GENOMIC DNA]</scope>
    <source>
        <strain evidence="4">5516 S-25</strain>
    </source>
</reference>